<feature type="domain" description="Peptidase S1" evidence="9">
    <location>
        <begin position="1"/>
        <end position="227"/>
    </location>
</feature>
<gene>
    <name evidence="10" type="ORF">BSL78_20789</name>
</gene>
<dbReference type="GO" id="GO:0005615">
    <property type="term" value="C:extracellular space"/>
    <property type="evidence" value="ECO:0007669"/>
    <property type="project" value="TreeGrafter"/>
</dbReference>
<dbReference type="FunFam" id="2.40.10.10:FF:000120">
    <property type="entry name" value="Putative serine protease"/>
    <property type="match status" value="1"/>
</dbReference>
<evidence type="ECO:0000256" key="3">
    <source>
        <dbReference type="ARBA" id="ARBA00022670"/>
    </source>
</evidence>
<keyword evidence="7" id="KW-1015">Disulfide bond</keyword>
<dbReference type="InterPro" id="IPR043504">
    <property type="entry name" value="Peptidase_S1_PA_chymotrypsin"/>
</dbReference>
<name>A0A2G8K2V6_STIJA</name>
<sequence>MARLFLRGGRYPSGRVICGGSLIDRQWVVTAAHCFNVMNNLRARQLYVILGDYDTLTDEDSQISVPVEAFYIHEEFDIDTFNNDIALIKLATPLQRYSSYVRTICLANRTIDRELLVPGVSGRISGWGTTTEDGTASVYLQEVQIPYIPYPTCKTNFRRKKLVFTKNMFCAAYDRGEADACQGDSGGPYAVEKASRWFLTGIVSWGISCDRHDSNGVYTRYSKYHQW</sequence>
<accession>A0A2G8K2V6</accession>
<reference evidence="10 11" key="1">
    <citation type="journal article" date="2017" name="PLoS Biol.">
        <title>The sea cucumber genome provides insights into morphological evolution and visceral regeneration.</title>
        <authorList>
            <person name="Zhang X."/>
            <person name="Sun L."/>
            <person name="Yuan J."/>
            <person name="Sun Y."/>
            <person name="Gao Y."/>
            <person name="Zhang L."/>
            <person name="Li S."/>
            <person name="Dai H."/>
            <person name="Hamel J.F."/>
            <person name="Liu C."/>
            <person name="Yu Y."/>
            <person name="Liu S."/>
            <person name="Lin W."/>
            <person name="Guo K."/>
            <person name="Jin S."/>
            <person name="Xu P."/>
            <person name="Storey K.B."/>
            <person name="Huan P."/>
            <person name="Zhang T."/>
            <person name="Zhou Y."/>
            <person name="Zhang J."/>
            <person name="Lin C."/>
            <person name="Li X."/>
            <person name="Xing L."/>
            <person name="Huo D."/>
            <person name="Sun M."/>
            <person name="Wang L."/>
            <person name="Mercier A."/>
            <person name="Li F."/>
            <person name="Yang H."/>
            <person name="Xiang J."/>
        </authorList>
    </citation>
    <scope>NUCLEOTIDE SEQUENCE [LARGE SCALE GENOMIC DNA]</scope>
    <source>
        <strain evidence="10">Shaxun</strain>
        <tissue evidence="10">Muscle</tissue>
    </source>
</reference>
<evidence type="ECO:0000313" key="10">
    <source>
        <dbReference type="EMBL" id="PIK42346.1"/>
    </source>
</evidence>
<keyword evidence="5 8" id="KW-0378">Hydrolase</keyword>
<dbReference type="PRINTS" id="PR00722">
    <property type="entry name" value="CHYMOTRYPSIN"/>
</dbReference>
<comment type="caution">
    <text evidence="10">The sequence shown here is derived from an EMBL/GenBank/DDBJ whole genome shotgun (WGS) entry which is preliminary data.</text>
</comment>
<dbReference type="InterPro" id="IPR009003">
    <property type="entry name" value="Peptidase_S1_PA"/>
</dbReference>
<keyword evidence="4" id="KW-0732">Signal</keyword>
<dbReference type="SMART" id="SM00020">
    <property type="entry name" value="Tryp_SPc"/>
    <property type="match status" value="1"/>
</dbReference>
<dbReference type="Gene3D" id="2.40.10.10">
    <property type="entry name" value="Trypsin-like serine proteases"/>
    <property type="match status" value="2"/>
</dbReference>
<keyword evidence="11" id="KW-1185">Reference proteome</keyword>
<dbReference type="PROSITE" id="PS00134">
    <property type="entry name" value="TRYPSIN_HIS"/>
    <property type="match status" value="1"/>
</dbReference>
<dbReference type="PANTHER" id="PTHR24264">
    <property type="entry name" value="TRYPSIN-RELATED"/>
    <property type="match status" value="1"/>
</dbReference>
<dbReference type="InterPro" id="IPR018114">
    <property type="entry name" value="TRYPSIN_HIS"/>
</dbReference>
<dbReference type="PANTHER" id="PTHR24264:SF65">
    <property type="entry name" value="SRCR DOMAIN-CONTAINING PROTEIN"/>
    <property type="match status" value="1"/>
</dbReference>
<keyword evidence="3 8" id="KW-0645">Protease</keyword>
<dbReference type="GO" id="GO:0004252">
    <property type="term" value="F:serine-type endopeptidase activity"/>
    <property type="evidence" value="ECO:0007669"/>
    <property type="project" value="InterPro"/>
</dbReference>
<dbReference type="InterPro" id="IPR001254">
    <property type="entry name" value="Trypsin_dom"/>
</dbReference>
<dbReference type="Proteomes" id="UP000230750">
    <property type="component" value="Unassembled WGS sequence"/>
</dbReference>
<dbReference type="InterPro" id="IPR033116">
    <property type="entry name" value="TRYPSIN_SER"/>
</dbReference>
<evidence type="ECO:0000256" key="2">
    <source>
        <dbReference type="ARBA" id="ARBA00022525"/>
    </source>
</evidence>
<dbReference type="SUPFAM" id="SSF50494">
    <property type="entry name" value="Trypsin-like serine proteases"/>
    <property type="match status" value="1"/>
</dbReference>
<dbReference type="PROSITE" id="PS50240">
    <property type="entry name" value="TRYPSIN_DOM"/>
    <property type="match status" value="1"/>
</dbReference>
<dbReference type="InterPro" id="IPR050127">
    <property type="entry name" value="Serine_Proteases_S1"/>
</dbReference>
<evidence type="ECO:0000256" key="4">
    <source>
        <dbReference type="ARBA" id="ARBA00022729"/>
    </source>
</evidence>
<comment type="subcellular location">
    <subcellularLocation>
        <location evidence="1">Secreted</location>
    </subcellularLocation>
</comment>
<keyword evidence="6 8" id="KW-0720">Serine protease</keyword>
<proteinExistence type="predicted"/>
<dbReference type="InterPro" id="IPR001314">
    <property type="entry name" value="Peptidase_S1A"/>
</dbReference>
<evidence type="ECO:0000256" key="6">
    <source>
        <dbReference type="ARBA" id="ARBA00022825"/>
    </source>
</evidence>
<dbReference type="PROSITE" id="PS00135">
    <property type="entry name" value="TRYPSIN_SER"/>
    <property type="match status" value="1"/>
</dbReference>
<dbReference type="AlphaFoldDB" id="A0A2G8K2V6"/>
<evidence type="ECO:0000256" key="5">
    <source>
        <dbReference type="ARBA" id="ARBA00022801"/>
    </source>
</evidence>
<evidence type="ECO:0000256" key="1">
    <source>
        <dbReference type="ARBA" id="ARBA00004613"/>
    </source>
</evidence>
<protein>
    <submittedName>
        <fullName evidence="10">Putative coagulation factor IX-like</fullName>
    </submittedName>
</protein>
<evidence type="ECO:0000256" key="7">
    <source>
        <dbReference type="ARBA" id="ARBA00023157"/>
    </source>
</evidence>
<evidence type="ECO:0000259" key="9">
    <source>
        <dbReference type="PROSITE" id="PS50240"/>
    </source>
</evidence>
<dbReference type="STRING" id="307972.A0A2G8K2V6"/>
<dbReference type="CDD" id="cd00190">
    <property type="entry name" value="Tryp_SPc"/>
    <property type="match status" value="1"/>
</dbReference>
<dbReference type="EMBL" id="MRZV01000941">
    <property type="protein sequence ID" value="PIK42346.1"/>
    <property type="molecule type" value="Genomic_DNA"/>
</dbReference>
<organism evidence="10 11">
    <name type="scientific">Stichopus japonicus</name>
    <name type="common">Sea cucumber</name>
    <dbReference type="NCBI Taxonomy" id="307972"/>
    <lineage>
        <taxon>Eukaryota</taxon>
        <taxon>Metazoa</taxon>
        <taxon>Echinodermata</taxon>
        <taxon>Eleutherozoa</taxon>
        <taxon>Echinozoa</taxon>
        <taxon>Holothuroidea</taxon>
        <taxon>Aspidochirotacea</taxon>
        <taxon>Aspidochirotida</taxon>
        <taxon>Stichopodidae</taxon>
        <taxon>Apostichopus</taxon>
    </lineage>
</organism>
<keyword evidence="2" id="KW-0964">Secreted</keyword>
<feature type="non-terminal residue" evidence="10">
    <location>
        <position position="227"/>
    </location>
</feature>
<evidence type="ECO:0000256" key="8">
    <source>
        <dbReference type="RuleBase" id="RU363034"/>
    </source>
</evidence>
<dbReference type="OrthoDB" id="6380398at2759"/>
<evidence type="ECO:0000313" key="11">
    <source>
        <dbReference type="Proteomes" id="UP000230750"/>
    </source>
</evidence>
<dbReference type="GO" id="GO:0006508">
    <property type="term" value="P:proteolysis"/>
    <property type="evidence" value="ECO:0007669"/>
    <property type="project" value="UniProtKB-KW"/>
</dbReference>
<dbReference type="Pfam" id="PF00089">
    <property type="entry name" value="Trypsin"/>
    <property type="match status" value="1"/>
</dbReference>